<keyword evidence="7" id="KW-0378">Hydrolase</keyword>
<dbReference type="RefSeq" id="WP_275818320.1">
    <property type="nucleotide sequence ID" value="NZ_BAAANM010000014.1"/>
</dbReference>
<evidence type="ECO:0000313" key="8">
    <source>
        <dbReference type="Proteomes" id="UP001220022"/>
    </source>
</evidence>
<evidence type="ECO:0000313" key="7">
    <source>
        <dbReference type="EMBL" id="MDF2258876.1"/>
    </source>
</evidence>
<sequence length="641" mass="67529">MRFGDDIDVVLRRAEMLTSVGQLIGALEQLSASAELGPGGFLAWDVGRLGLPPSWAPAAGTLDRLFGHPQVLGIVAARGLAGLGLLMPGAARPARAALSAAMCLTAYGLQARARYGFDGSDPLAFVTYACSVLEKTFGGDRRAREAVVAFLAAQACLSYATSGVSKLVSPVWRDGSAIPRIFRTETLGDAFLHRAVRDRPWLAKTLAWSTIAGELSFPLVLVAPPPVARAILAAGAAFHLGNARLMGLNRFVWSYCATYPAIAHVSRSLGGPGVGPKTGRTVSSGHAGQQGRTVTSGPTVRGGHTGRAAGDSPGGGLDRAGAAGLALLAGVGAGTTVLRLARQQRLRRAGSAPGRMVRLGRREVHVLADTTSGGPTVVFESGMACPVTAWSWALRGLGPGVDYVAYDRPGIGWSSPYGGAQDAEWNSAALGALLARLEAKPPFLLVGHSVGGVLIRCFARRHPEMVGGLVFVDSSHPEQLDRSAGQRETLPWVRQRLTTQWLRTLVGGPTACRSDDLAAGPFGFLPAAVAATTKARMSTPATWWSARRELRQWHQSWSHDAARLTTFSPAPVAVLSAGETARSDPAHLALQRELAELSEVSRHDIVADAGHNTLVTRREYADRVVASIEWALARTTEAVHA</sequence>
<name>A0ABT5Z4X3_9ACTN</name>
<proteinExistence type="predicted"/>
<reference evidence="7 8" key="1">
    <citation type="submission" date="2023-03" db="EMBL/GenBank/DDBJ databases">
        <title>Draft genome sequence of type strain Streptomyces ferralitis JCM 14344.</title>
        <authorList>
            <person name="Klaysubun C."/>
            <person name="Duangmal K."/>
        </authorList>
    </citation>
    <scope>NUCLEOTIDE SEQUENCE [LARGE SCALE GENOMIC DNA]</scope>
    <source>
        <strain evidence="7 8">JCM 14344</strain>
    </source>
</reference>
<evidence type="ECO:0000256" key="2">
    <source>
        <dbReference type="ARBA" id="ARBA00022692"/>
    </source>
</evidence>
<evidence type="ECO:0000256" key="1">
    <source>
        <dbReference type="ARBA" id="ARBA00004127"/>
    </source>
</evidence>
<dbReference type="InterPro" id="IPR011020">
    <property type="entry name" value="HTTM-like"/>
</dbReference>
<evidence type="ECO:0000259" key="6">
    <source>
        <dbReference type="SMART" id="SM00752"/>
    </source>
</evidence>
<dbReference type="Proteomes" id="UP001220022">
    <property type="component" value="Unassembled WGS sequence"/>
</dbReference>
<dbReference type="PANTHER" id="PTHR43798:SF33">
    <property type="entry name" value="HYDROLASE, PUTATIVE (AFU_ORTHOLOGUE AFUA_2G14860)-RELATED"/>
    <property type="match status" value="1"/>
</dbReference>
<organism evidence="7 8">
    <name type="scientific">Streptantibioticus ferralitis</name>
    <dbReference type="NCBI Taxonomy" id="236510"/>
    <lineage>
        <taxon>Bacteria</taxon>
        <taxon>Bacillati</taxon>
        <taxon>Actinomycetota</taxon>
        <taxon>Actinomycetes</taxon>
        <taxon>Kitasatosporales</taxon>
        <taxon>Streptomycetaceae</taxon>
        <taxon>Streptantibioticus</taxon>
    </lineage>
</organism>
<dbReference type="PANTHER" id="PTHR43798">
    <property type="entry name" value="MONOACYLGLYCEROL LIPASE"/>
    <property type="match status" value="1"/>
</dbReference>
<dbReference type="InterPro" id="IPR050266">
    <property type="entry name" value="AB_hydrolase_sf"/>
</dbReference>
<feature type="domain" description="HTTM-like" evidence="6">
    <location>
        <begin position="36"/>
        <end position="267"/>
    </location>
</feature>
<dbReference type="Pfam" id="PF00561">
    <property type="entry name" value="Abhydrolase_1"/>
    <property type="match status" value="1"/>
</dbReference>
<comment type="subcellular location">
    <subcellularLocation>
        <location evidence="1">Endomembrane system</location>
        <topology evidence="1">Multi-pass membrane protein</topology>
    </subcellularLocation>
</comment>
<keyword evidence="8" id="KW-1185">Reference proteome</keyword>
<feature type="region of interest" description="Disordered" evidence="5">
    <location>
        <begin position="270"/>
        <end position="315"/>
    </location>
</feature>
<dbReference type="InterPro" id="IPR000073">
    <property type="entry name" value="AB_hydrolase_1"/>
</dbReference>
<protein>
    <submittedName>
        <fullName evidence="7">Alpha/beta fold hydrolase</fullName>
    </submittedName>
</protein>
<feature type="compositionally biased region" description="Polar residues" evidence="5">
    <location>
        <begin position="280"/>
        <end position="298"/>
    </location>
</feature>
<evidence type="ECO:0000256" key="3">
    <source>
        <dbReference type="ARBA" id="ARBA00022989"/>
    </source>
</evidence>
<comment type="caution">
    <text evidence="7">The sequence shown here is derived from an EMBL/GenBank/DDBJ whole genome shotgun (WGS) entry which is preliminary data.</text>
</comment>
<dbReference type="GO" id="GO:0016787">
    <property type="term" value="F:hydrolase activity"/>
    <property type="evidence" value="ECO:0007669"/>
    <property type="project" value="UniProtKB-KW"/>
</dbReference>
<keyword evidence="3" id="KW-1133">Transmembrane helix</keyword>
<keyword evidence="2" id="KW-0812">Transmembrane</keyword>
<accession>A0ABT5Z4X3</accession>
<evidence type="ECO:0000256" key="4">
    <source>
        <dbReference type="ARBA" id="ARBA00023136"/>
    </source>
</evidence>
<dbReference type="SUPFAM" id="SSF53474">
    <property type="entry name" value="alpha/beta-Hydrolases"/>
    <property type="match status" value="1"/>
</dbReference>
<dbReference type="EMBL" id="JARHTQ010000018">
    <property type="protein sequence ID" value="MDF2258876.1"/>
    <property type="molecule type" value="Genomic_DNA"/>
</dbReference>
<evidence type="ECO:0000256" key="5">
    <source>
        <dbReference type="SAM" id="MobiDB-lite"/>
    </source>
</evidence>
<dbReference type="SMART" id="SM00752">
    <property type="entry name" value="HTTM"/>
    <property type="match status" value="1"/>
</dbReference>
<dbReference type="Gene3D" id="3.40.50.1820">
    <property type="entry name" value="alpha/beta hydrolase"/>
    <property type="match status" value="1"/>
</dbReference>
<gene>
    <name evidence="7" type="ORF">P2L57_25110</name>
</gene>
<dbReference type="InterPro" id="IPR029058">
    <property type="entry name" value="AB_hydrolase_fold"/>
</dbReference>
<keyword evidence="4" id="KW-0472">Membrane</keyword>